<sequence>MNILKFLIIGVTLILATTSSVYAEEDHKVLAIEYLKLSKAKETVDMTIEAYVEQLSSQKPHSNKESIRTFFNTYMGWEVLKEPAIKLVSDSLSVNELKDINNFYKTDTGRSLAKKSPKMAADLSNLIAVNLQKAMKSM</sequence>
<feature type="domain" description="DUF2059" evidence="2">
    <location>
        <begin position="80"/>
        <end position="135"/>
    </location>
</feature>
<keyword evidence="1" id="KW-0732">Signal</keyword>
<organism evidence="3 4">
    <name type="scientific">Candidatus Endobugula sertula</name>
    <name type="common">Bugula neritina bacterial symbiont</name>
    <dbReference type="NCBI Taxonomy" id="62101"/>
    <lineage>
        <taxon>Bacteria</taxon>
        <taxon>Pseudomonadati</taxon>
        <taxon>Pseudomonadota</taxon>
        <taxon>Gammaproteobacteria</taxon>
        <taxon>Cellvibrionales</taxon>
        <taxon>Cellvibrionaceae</taxon>
        <taxon>Candidatus Endobugula</taxon>
    </lineage>
</organism>
<proteinExistence type="predicted"/>
<dbReference type="Proteomes" id="UP000242502">
    <property type="component" value="Unassembled WGS sequence"/>
</dbReference>
<evidence type="ECO:0000256" key="1">
    <source>
        <dbReference type="SAM" id="SignalP"/>
    </source>
</evidence>
<feature type="signal peptide" evidence="1">
    <location>
        <begin position="1"/>
        <end position="23"/>
    </location>
</feature>
<dbReference type="Pfam" id="PF09832">
    <property type="entry name" value="DUF2059"/>
    <property type="match status" value="1"/>
</dbReference>
<evidence type="ECO:0000313" key="4">
    <source>
        <dbReference type="Proteomes" id="UP000242502"/>
    </source>
</evidence>
<dbReference type="EMBL" id="MDLC01000038">
    <property type="protein sequence ID" value="ODS23147.1"/>
    <property type="molecule type" value="Genomic_DNA"/>
</dbReference>
<name>A0A1D2QNJ3_9GAMM</name>
<evidence type="ECO:0000313" key="3">
    <source>
        <dbReference type="EMBL" id="ODS23147.1"/>
    </source>
</evidence>
<evidence type="ECO:0000259" key="2">
    <source>
        <dbReference type="Pfam" id="PF09832"/>
    </source>
</evidence>
<dbReference type="InterPro" id="IPR018637">
    <property type="entry name" value="DUF2059"/>
</dbReference>
<reference evidence="3 4" key="1">
    <citation type="journal article" date="2016" name="Appl. Environ. Microbiol.">
        <title>Lack of Overt Genome Reduction in the Bryostatin-Producing Bryozoan Symbiont "Candidatus Endobugula sertula".</title>
        <authorList>
            <person name="Miller I.J."/>
            <person name="Vanee N."/>
            <person name="Fong S.S."/>
            <person name="Lim-Fong G.E."/>
            <person name="Kwan J.C."/>
        </authorList>
    </citation>
    <scope>NUCLEOTIDE SEQUENCE [LARGE SCALE GENOMIC DNA]</scope>
    <source>
        <strain evidence="3">AB1-4</strain>
    </source>
</reference>
<feature type="chain" id="PRO_5008906525" description="DUF2059 domain-containing protein" evidence="1">
    <location>
        <begin position="24"/>
        <end position="138"/>
    </location>
</feature>
<protein>
    <recommendedName>
        <fullName evidence="2">DUF2059 domain-containing protein</fullName>
    </recommendedName>
</protein>
<comment type="caution">
    <text evidence="3">The sequence shown here is derived from an EMBL/GenBank/DDBJ whole genome shotgun (WGS) entry which is preliminary data.</text>
</comment>
<accession>A0A1D2QNJ3</accession>
<gene>
    <name evidence="3" type="ORF">AB835_10525</name>
</gene>
<dbReference type="AlphaFoldDB" id="A0A1D2QNJ3"/>